<dbReference type="Proteomes" id="UP000436088">
    <property type="component" value="Unassembled WGS sequence"/>
</dbReference>
<evidence type="ECO:0000256" key="4">
    <source>
        <dbReference type="ARBA" id="ARBA00022821"/>
    </source>
</evidence>
<dbReference type="InterPro" id="IPR004326">
    <property type="entry name" value="Mlo"/>
</dbReference>
<evidence type="ECO:0000313" key="8">
    <source>
        <dbReference type="EMBL" id="KAE8699583.1"/>
    </source>
</evidence>
<dbReference type="EMBL" id="VEPZ02001037">
    <property type="protein sequence ID" value="KAE8699583.1"/>
    <property type="molecule type" value="Genomic_DNA"/>
</dbReference>
<dbReference type="Pfam" id="PF03094">
    <property type="entry name" value="Mlo"/>
    <property type="match status" value="1"/>
</dbReference>
<evidence type="ECO:0000313" key="9">
    <source>
        <dbReference type="Proteomes" id="UP000436088"/>
    </source>
</evidence>
<protein>
    <submittedName>
        <fullName evidence="8">Uncharacterized protein</fullName>
    </submittedName>
</protein>
<evidence type="ECO:0000256" key="1">
    <source>
        <dbReference type="ARBA" id="ARBA00004141"/>
    </source>
</evidence>
<evidence type="ECO:0000256" key="5">
    <source>
        <dbReference type="ARBA" id="ARBA00022989"/>
    </source>
</evidence>
<keyword evidence="4" id="KW-0611">Plant defense</keyword>
<evidence type="ECO:0000256" key="7">
    <source>
        <dbReference type="ARBA" id="ARBA00023265"/>
    </source>
</evidence>
<evidence type="ECO:0000256" key="2">
    <source>
        <dbReference type="ARBA" id="ARBA00006574"/>
    </source>
</evidence>
<dbReference type="GO" id="GO:0006952">
    <property type="term" value="P:defense response"/>
    <property type="evidence" value="ECO:0007669"/>
    <property type="project" value="UniProtKB-KW"/>
</dbReference>
<reference evidence="8" key="1">
    <citation type="submission" date="2019-09" db="EMBL/GenBank/DDBJ databases">
        <title>Draft genome information of white flower Hibiscus syriacus.</title>
        <authorList>
            <person name="Kim Y.-M."/>
        </authorList>
    </citation>
    <scope>NUCLEOTIDE SEQUENCE [LARGE SCALE GENOMIC DNA]</scope>
    <source>
        <strain evidence="8">YM2019G1</strain>
    </source>
</reference>
<keyword evidence="7" id="KW-0568">Pathogenesis-related protein</keyword>
<evidence type="ECO:0000256" key="6">
    <source>
        <dbReference type="ARBA" id="ARBA00023136"/>
    </source>
</evidence>
<evidence type="ECO:0000256" key="3">
    <source>
        <dbReference type="ARBA" id="ARBA00022692"/>
    </source>
</evidence>
<keyword evidence="6" id="KW-0472">Membrane</keyword>
<keyword evidence="3" id="KW-0812">Transmembrane</keyword>
<dbReference type="GO" id="GO:0016020">
    <property type="term" value="C:membrane"/>
    <property type="evidence" value="ECO:0007669"/>
    <property type="project" value="UniProtKB-SubCell"/>
</dbReference>
<comment type="similarity">
    <text evidence="2">Belongs to the MLO family.</text>
</comment>
<name>A0A6A3A6M2_HIBSY</name>
<gene>
    <name evidence="8" type="ORF">F3Y22_tig00110577pilonHSYRG00287</name>
</gene>
<comment type="subcellular location">
    <subcellularLocation>
        <location evidence="1">Membrane</location>
        <topology evidence="1">Multi-pass membrane protein</topology>
    </subcellularLocation>
</comment>
<organism evidence="8 9">
    <name type="scientific">Hibiscus syriacus</name>
    <name type="common">Rose of Sharon</name>
    <dbReference type="NCBI Taxonomy" id="106335"/>
    <lineage>
        <taxon>Eukaryota</taxon>
        <taxon>Viridiplantae</taxon>
        <taxon>Streptophyta</taxon>
        <taxon>Embryophyta</taxon>
        <taxon>Tracheophyta</taxon>
        <taxon>Spermatophyta</taxon>
        <taxon>Magnoliopsida</taxon>
        <taxon>eudicotyledons</taxon>
        <taxon>Gunneridae</taxon>
        <taxon>Pentapetalae</taxon>
        <taxon>rosids</taxon>
        <taxon>malvids</taxon>
        <taxon>Malvales</taxon>
        <taxon>Malvaceae</taxon>
        <taxon>Malvoideae</taxon>
        <taxon>Hibiscus</taxon>
    </lineage>
</organism>
<comment type="caution">
    <text evidence="8">The sequence shown here is derived from an EMBL/GenBank/DDBJ whole genome shotgun (WGS) entry which is preliminary data.</text>
</comment>
<proteinExistence type="inferred from homology"/>
<keyword evidence="9" id="KW-1185">Reference proteome</keyword>
<accession>A0A6A3A6M2</accession>
<dbReference type="AlphaFoldDB" id="A0A6A3A6M2"/>
<keyword evidence="5" id="KW-1133">Transmembrane helix</keyword>
<sequence>MATKFDIEKFNGRNFSLWKLKMKAILRKDGCLAAISERPVDFTDDNKWIEMDGNAMENFHLALADEVLSSIEEKKTAKEICDHLTKLITVQVICSYITLPLYAMVTQMGSEIKGCLVSEQWLADLREKRKKRELLASPNASVLMELSFRVVGPSEIFPSVELPSLTCSERKEGCIQQSCNQ</sequence>